<keyword evidence="2" id="KW-1185">Reference proteome</keyword>
<dbReference type="EMBL" id="FNZR01000015">
    <property type="protein sequence ID" value="SEL95892.1"/>
    <property type="molecule type" value="Genomic_DNA"/>
</dbReference>
<organism evidence="1 2">
    <name type="scientific">Parapedobacter koreensis</name>
    <dbReference type="NCBI Taxonomy" id="332977"/>
    <lineage>
        <taxon>Bacteria</taxon>
        <taxon>Pseudomonadati</taxon>
        <taxon>Bacteroidota</taxon>
        <taxon>Sphingobacteriia</taxon>
        <taxon>Sphingobacteriales</taxon>
        <taxon>Sphingobacteriaceae</taxon>
        <taxon>Parapedobacter</taxon>
    </lineage>
</organism>
<reference evidence="2" key="1">
    <citation type="submission" date="2016-10" db="EMBL/GenBank/DDBJ databases">
        <authorList>
            <person name="Varghese N."/>
            <person name="Submissions S."/>
        </authorList>
    </citation>
    <scope>NUCLEOTIDE SEQUENCE [LARGE SCALE GENOMIC DNA]</scope>
    <source>
        <strain evidence="2">Jip14</strain>
    </source>
</reference>
<evidence type="ECO:0000313" key="2">
    <source>
        <dbReference type="Proteomes" id="UP000198916"/>
    </source>
</evidence>
<dbReference type="Proteomes" id="UP000198916">
    <property type="component" value="Unassembled WGS sequence"/>
</dbReference>
<gene>
    <name evidence="1" type="ORF">SAMN05421740_11550</name>
</gene>
<accession>A0A1H7UFP9</accession>
<name>A0A1H7UFP9_9SPHI</name>
<dbReference type="InterPro" id="IPR010862">
    <property type="entry name" value="DUF1493"/>
</dbReference>
<protein>
    <recommendedName>
        <fullName evidence="3">Acyl carrier protein</fullName>
    </recommendedName>
</protein>
<dbReference type="STRING" id="332977.SAMN05421740_11550"/>
<dbReference type="AlphaFoldDB" id="A0A1H7UFP9"/>
<dbReference type="OrthoDB" id="1367059at2"/>
<proteinExistence type="predicted"/>
<evidence type="ECO:0000313" key="1">
    <source>
        <dbReference type="EMBL" id="SEL95892.1"/>
    </source>
</evidence>
<sequence length="101" mass="11834">MEKELRELIESYNPLKDAIGNRTRLYHDLNIYGDDAAELLSRFSELYGVDLSKFRFNDYFPNEGDWILPSILRLITLKPSKTYKELTVENLEKAIEAGYLE</sequence>
<evidence type="ECO:0008006" key="3">
    <source>
        <dbReference type="Google" id="ProtNLM"/>
    </source>
</evidence>
<dbReference type="Pfam" id="PF07377">
    <property type="entry name" value="DUF1493"/>
    <property type="match status" value="1"/>
</dbReference>